<evidence type="ECO:0000256" key="1">
    <source>
        <dbReference type="ARBA" id="ARBA00023015"/>
    </source>
</evidence>
<organism evidence="6 7">
    <name type="scientific">Paenibacillus agricola</name>
    <dbReference type="NCBI Taxonomy" id="2716264"/>
    <lineage>
        <taxon>Bacteria</taxon>
        <taxon>Bacillati</taxon>
        <taxon>Bacillota</taxon>
        <taxon>Bacilli</taxon>
        <taxon>Bacillales</taxon>
        <taxon>Paenibacillaceae</taxon>
        <taxon>Paenibacillus</taxon>
    </lineage>
</organism>
<reference evidence="6" key="1">
    <citation type="submission" date="2020-03" db="EMBL/GenBank/DDBJ databases">
        <title>Draft sequencing of Paenibacilllus sp. S3N08.</title>
        <authorList>
            <person name="Kim D.-U."/>
        </authorList>
    </citation>
    <scope>NUCLEOTIDE SEQUENCE</scope>
    <source>
        <strain evidence="6">S3N08</strain>
    </source>
</reference>
<keyword evidence="4" id="KW-0812">Transmembrane</keyword>
<evidence type="ECO:0000256" key="2">
    <source>
        <dbReference type="ARBA" id="ARBA00023125"/>
    </source>
</evidence>
<keyword evidence="2" id="KW-0238">DNA-binding</keyword>
<dbReference type="SMART" id="SM00342">
    <property type="entry name" value="HTH_ARAC"/>
    <property type="match status" value="1"/>
</dbReference>
<sequence>MNRFFGPRSFNVALFWQFFASYFILFIIPVIIASTFTYVFVVNLIEDEVQNSNNMTIRNFSDQTDTAFSSLQANMINLLGTSNLKSAMKLYSEPTKSFEYYEVTHSLMDQLNAMDTGDIVSNAYFYFAKSDLVIGFNSDTSKENFFQYFHPISDQDKKEYLSNFFGKKMMHFTKPYTLHQKILFTNEILSSSSNIATVMSYPFNSDNPDVYLVVNMKLSELSKHIRIPEKWVAGTAIVDRRGNVIIQSGELAIDPQQLLDATQSYSEGILYSDRKMESLSFVKSRFNDSWYYVSLINLETLLQPAHRIRMFTIIFLGFFLVLGGLVSFYLSKRLYKPILEIKSGLTSHLHKSVLPVQHKGNDYDFIKQFSKLLVSENKELSALVSGMFPIVQEDFIAKILSGEYRDHLAIELYAKEIDFYYERNVARTVLCIEIHYFSWVLDQISETSKAFMIVELKERILKSAPVVIWLCQTKPDLLACVVQHSRFSHFGPKEVSEYLALTLQQFNPYFKATIGVGKKVQDIGELYLSYESANTLLKHKSLHSKVEIITEDTAWEDRAQLDCFLSIDEVSRIFNIYKSQNYAKLLQTVIDLLDRAVVKNASAYQVKSLCSDVLNTWIRAIEMERKDLNIPFYSSLFERLNRCATWDEIKQCFEYIHTQLFQLKQRSDRSEQFTEILDYIHNHYGEELSVEKFAQQLNMSVSYFSRTFKETVGEKYVEYITKHRLMMAKRYLLETDMKIDEITEKVGYMGRTSFIRIFCKYEGITPGKYRTIHHR</sequence>
<dbReference type="InterPro" id="IPR018060">
    <property type="entry name" value="HTH_AraC"/>
</dbReference>
<feature type="transmembrane region" description="Helical" evidence="4">
    <location>
        <begin position="310"/>
        <end position="330"/>
    </location>
</feature>
<comment type="caution">
    <text evidence="6">The sequence shown here is derived from an EMBL/GenBank/DDBJ whole genome shotgun (WGS) entry which is preliminary data.</text>
</comment>
<keyword evidence="1" id="KW-0805">Transcription regulation</keyword>
<accession>A0ABX0JH30</accession>
<dbReference type="Gene3D" id="1.10.10.60">
    <property type="entry name" value="Homeodomain-like"/>
    <property type="match status" value="2"/>
</dbReference>
<proteinExistence type="predicted"/>
<gene>
    <name evidence="6" type="ORF">G9U52_30875</name>
</gene>
<keyword evidence="7" id="KW-1185">Reference proteome</keyword>
<dbReference type="InterPro" id="IPR009057">
    <property type="entry name" value="Homeodomain-like_sf"/>
</dbReference>
<protein>
    <submittedName>
        <fullName evidence="6">Helix-turn-helix transcriptional regulator</fullName>
    </submittedName>
</protein>
<dbReference type="Proteomes" id="UP001165962">
    <property type="component" value="Unassembled WGS sequence"/>
</dbReference>
<dbReference type="Pfam" id="PF12833">
    <property type="entry name" value="HTH_18"/>
    <property type="match status" value="1"/>
</dbReference>
<evidence type="ECO:0000313" key="7">
    <source>
        <dbReference type="Proteomes" id="UP001165962"/>
    </source>
</evidence>
<keyword evidence="3" id="KW-0804">Transcription</keyword>
<keyword evidence="4" id="KW-0472">Membrane</keyword>
<keyword evidence="4" id="KW-1133">Transmembrane helix</keyword>
<evidence type="ECO:0000259" key="5">
    <source>
        <dbReference type="PROSITE" id="PS01124"/>
    </source>
</evidence>
<feature type="transmembrane region" description="Helical" evidence="4">
    <location>
        <begin position="20"/>
        <end position="45"/>
    </location>
</feature>
<dbReference type="PANTHER" id="PTHR43280">
    <property type="entry name" value="ARAC-FAMILY TRANSCRIPTIONAL REGULATOR"/>
    <property type="match status" value="1"/>
</dbReference>
<dbReference type="RefSeq" id="WP_166154936.1">
    <property type="nucleotide sequence ID" value="NZ_JAAOIW010000017.1"/>
</dbReference>
<feature type="domain" description="HTH araC/xylS-type" evidence="5">
    <location>
        <begin position="674"/>
        <end position="772"/>
    </location>
</feature>
<evidence type="ECO:0000256" key="4">
    <source>
        <dbReference type="SAM" id="Phobius"/>
    </source>
</evidence>
<dbReference type="EMBL" id="JAAOIW010000017">
    <property type="protein sequence ID" value="NHN34212.1"/>
    <property type="molecule type" value="Genomic_DNA"/>
</dbReference>
<evidence type="ECO:0000256" key="3">
    <source>
        <dbReference type="ARBA" id="ARBA00023163"/>
    </source>
</evidence>
<dbReference type="PROSITE" id="PS01124">
    <property type="entry name" value="HTH_ARAC_FAMILY_2"/>
    <property type="match status" value="1"/>
</dbReference>
<dbReference type="SUPFAM" id="SSF46689">
    <property type="entry name" value="Homeodomain-like"/>
    <property type="match status" value="2"/>
</dbReference>
<name>A0ABX0JH30_9BACL</name>
<dbReference type="PANTHER" id="PTHR43280:SF28">
    <property type="entry name" value="HTH-TYPE TRANSCRIPTIONAL ACTIVATOR RHAS"/>
    <property type="match status" value="1"/>
</dbReference>
<evidence type="ECO:0000313" key="6">
    <source>
        <dbReference type="EMBL" id="NHN34212.1"/>
    </source>
</evidence>